<keyword evidence="2" id="KW-1185">Reference proteome</keyword>
<gene>
    <name evidence="1" type="ORF">ACFQ3J_26785</name>
</gene>
<evidence type="ECO:0000313" key="1">
    <source>
        <dbReference type="EMBL" id="MFD1131715.1"/>
    </source>
</evidence>
<reference evidence="2" key="1">
    <citation type="journal article" date="2019" name="Int. J. Syst. Evol. Microbiol.">
        <title>The Global Catalogue of Microorganisms (GCM) 10K type strain sequencing project: providing services to taxonomists for standard genome sequencing and annotation.</title>
        <authorList>
            <consortium name="The Broad Institute Genomics Platform"/>
            <consortium name="The Broad Institute Genome Sequencing Center for Infectious Disease"/>
            <person name="Wu L."/>
            <person name="Ma J."/>
        </authorList>
    </citation>
    <scope>NUCLEOTIDE SEQUENCE [LARGE SCALE GENOMIC DNA]</scope>
    <source>
        <strain evidence="2">CCUG 53519</strain>
    </source>
</reference>
<accession>A0ABW3QCV2</accession>
<dbReference type="RefSeq" id="WP_090728179.1">
    <property type="nucleotide sequence ID" value="NZ_JBHTKX010000014.1"/>
</dbReference>
<dbReference type="EMBL" id="JBHTKX010000014">
    <property type="protein sequence ID" value="MFD1131715.1"/>
    <property type="molecule type" value="Genomic_DNA"/>
</dbReference>
<protein>
    <submittedName>
        <fullName evidence="1">Uncharacterized protein</fullName>
    </submittedName>
</protein>
<name>A0ABW3QCV2_9BACL</name>
<comment type="caution">
    <text evidence="1">The sequence shown here is derived from an EMBL/GenBank/DDBJ whole genome shotgun (WGS) entry which is preliminary data.</text>
</comment>
<proteinExistence type="predicted"/>
<sequence>MGKTNLQNTILGLVIEEKRELLTPIIEKAIPEKKPKIIKNKNIIQLTTNKRGRRCKYNKKKCIEILHQVSNHLGTNFTKMDYLRFKRNHKAYPSPITIVKHVGGKNASWVEVLRIAGLYDKNLPIAK</sequence>
<evidence type="ECO:0000313" key="2">
    <source>
        <dbReference type="Proteomes" id="UP001597169"/>
    </source>
</evidence>
<dbReference type="Proteomes" id="UP001597169">
    <property type="component" value="Unassembled WGS sequence"/>
</dbReference>
<organism evidence="1 2">
    <name type="scientific">Paenibacillus provencensis</name>
    <dbReference type="NCBI Taxonomy" id="441151"/>
    <lineage>
        <taxon>Bacteria</taxon>
        <taxon>Bacillati</taxon>
        <taxon>Bacillota</taxon>
        <taxon>Bacilli</taxon>
        <taxon>Bacillales</taxon>
        <taxon>Paenibacillaceae</taxon>
        <taxon>Paenibacillus</taxon>
    </lineage>
</organism>